<evidence type="ECO:0000256" key="1">
    <source>
        <dbReference type="SAM" id="Phobius"/>
    </source>
</evidence>
<keyword evidence="1" id="KW-0472">Membrane</keyword>
<sequence>MTVAAQARPQNNIVHAKGKIDRSPWGDAFCAFFIAAFITSAVPIIAAYAIEKPIPPLWPLAVFLPTTLIVYLRLRMMKVRQWTESWPTLSAVANSKVTQLLTAAFSIVPMAVAVAKGMGLEQKLPFTLYLYWICGLAMVVFLLIFRATAPVVYRYKSYKDLMECEGGLQVLREDLEELKQLAKNKRTPFDDVNEHVFLEQDIVDIKWLQATDRNESPELYFLMRKYSTKLGKWKRRLLTPLLVIPAFVLITTTLSNTLLVGLEASEQAGSQGGFIPSIYRGVLSLNPFYDKKPKLAQEGCSVTPVHSD</sequence>
<dbReference type="EMBL" id="CP159258">
    <property type="protein sequence ID" value="XCG72002.1"/>
    <property type="molecule type" value="Genomic_DNA"/>
</dbReference>
<feature type="transmembrane region" description="Helical" evidence="1">
    <location>
        <begin position="28"/>
        <end position="50"/>
    </location>
</feature>
<feature type="transmembrane region" description="Helical" evidence="1">
    <location>
        <begin position="56"/>
        <end position="76"/>
    </location>
</feature>
<organism evidence="2">
    <name type="scientific">Pseudomonas sp. MYb327</name>
    <dbReference type="NCBI Taxonomy" id="2745230"/>
    <lineage>
        <taxon>Bacteria</taxon>
        <taxon>Pseudomonadati</taxon>
        <taxon>Pseudomonadota</taxon>
        <taxon>Gammaproteobacteria</taxon>
        <taxon>Pseudomonadales</taxon>
        <taxon>Pseudomonadaceae</taxon>
        <taxon>Pseudomonas</taxon>
    </lineage>
</organism>
<keyword evidence="1" id="KW-1133">Transmembrane helix</keyword>
<evidence type="ECO:0000313" key="2">
    <source>
        <dbReference type="EMBL" id="XCG72002.1"/>
    </source>
</evidence>
<reference evidence="2" key="1">
    <citation type="submission" date="2024-06" db="EMBL/GenBank/DDBJ databases">
        <title>The Caenorhabditis elegans bacterial microbiome influences microsporidia infection through nutrient limitation and inhibiting parasite invasion.</title>
        <authorList>
            <person name="Tamim El Jarkass H."/>
            <person name="Castelblanco S."/>
            <person name="Kaur M."/>
            <person name="Wan Y.C."/>
            <person name="Ellis A.E."/>
            <person name="Sheldon R.D."/>
            <person name="Lien E.C."/>
            <person name="Burton N.O."/>
            <person name="Wright G.D."/>
            <person name="Reinke A.W."/>
        </authorList>
    </citation>
    <scope>NUCLEOTIDE SEQUENCE</scope>
    <source>
        <strain evidence="2">MYb327</strain>
    </source>
</reference>
<accession>A0AAU8DXG5</accession>
<proteinExistence type="predicted"/>
<dbReference type="RefSeq" id="WP_339553147.1">
    <property type="nucleotide sequence ID" value="NZ_CP159258.1"/>
</dbReference>
<gene>
    <name evidence="2" type="ORF">ABVN21_14620</name>
</gene>
<name>A0AAU8DXG5_9PSED</name>
<feature type="transmembrane region" description="Helical" evidence="1">
    <location>
        <begin position="97"/>
        <end position="117"/>
    </location>
</feature>
<dbReference type="AlphaFoldDB" id="A0AAU8DXG5"/>
<feature type="transmembrane region" description="Helical" evidence="1">
    <location>
        <begin position="237"/>
        <end position="262"/>
    </location>
</feature>
<protein>
    <submittedName>
        <fullName evidence="2">Uncharacterized protein</fullName>
    </submittedName>
</protein>
<keyword evidence="1" id="KW-0812">Transmembrane</keyword>
<feature type="transmembrane region" description="Helical" evidence="1">
    <location>
        <begin position="129"/>
        <end position="153"/>
    </location>
</feature>